<keyword evidence="4 5" id="KW-0472">Membrane</keyword>
<dbReference type="InterPro" id="IPR007269">
    <property type="entry name" value="ICMT_MeTrfase"/>
</dbReference>
<evidence type="ECO:0000313" key="8">
    <source>
        <dbReference type="Proteomes" id="UP000077266"/>
    </source>
</evidence>
<feature type="transmembrane region" description="Helical" evidence="5">
    <location>
        <begin position="47"/>
        <end position="71"/>
    </location>
</feature>
<evidence type="ECO:0000256" key="1">
    <source>
        <dbReference type="ARBA" id="ARBA00004141"/>
    </source>
</evidence>
<dbReference type="Pfam" id="PF04140">
    <property type="entry name" value="ICMT"/>
    <property type="match status" value="1"/>
</dbReference>
<reference evidence="7 8" key="1">
    <citation type="journal article" date="2016" name="Mol. Biol. Evol.">
        <title>Comparative Genomics of Early-Diverging Mushroom-Forming Fungi Provides Insights into the Origins of Lignocellulose Decay Capabilities.</title>
        <authorList>
            <person name="Nagy L.G."/>
            <person name="Riley R."/>
            <person name="Tritt A."/>
            <person name="Adam C."/>
            <person name="Daum C."/>
            <person name="Floudas D."/>
            <person name="Sun H."/>
            <person name="Yadav J.S."/>
            <person name="Pangilinan J."/>
            <person name="Larsson K.H."/>
            <person name="Matsuura K."/>
            <person name="Barry K."/>
            <person name="Labutti K."/>
            <person name="Kuo R."/>
            <person name="Ohm R.A."/>
            <person name="Bhattacharya S.S."/>
            <person name="Shirouzu T."/>
            <person name="Yoshinaga Y."/>
            <person name="Martin F.M."/>
            <person name="Grigoriev I.V."/>
            <person name="Hibbett D.S."/>
        </authorList>
    </citation>
    <scope>NUCLEOTIDE SEQUENCE [LARGE SCALE GENOMIC DNA]</scope>
    <source>
        <strain evidence="7 8">HHB12029</strain>
    </source>
</reference>
<evidence type="ECO:0000256" key="2">
    <source>
        <dbReference type="ARBA" id="ARBA00022692"/>
    </source>
</evidence>
<dbReference type="AlphaFoldDB" id="A0A165KI48"/>
<keyword evidence="5" id="KW-0256">Endoplasmic reticulum</keyword>
<evidence type="ECO:0000256" key="6">
    <source>
        <dbReference type="SAM" id="SignalP"/>
    </source>
</evidence>
<feature type="transmembrane region" description="Helical" evidence="5">
    <location>
        <begin position="77"/>
        <end position="96"/>
    </location>
</feature>
<keyword evidence="3 5" id="KW-1133">Transmembrane helix</keyword>
<gene>
    <name evidence="7" type="ORF">EXIGLDRAFT_427400</name>
</gene>
<keyword evidence="5" id="KW-0489">Methyltransferase</keyword>
<comment type="subcellular location">
    <subcellularLocation>
        <location evidence="5">Endoplasmic reticulum membrane</location>
        <topology evidence="5">Multi-pass membrane protein</topology>
    </subcellularLocation>
    <subcellularLocation>
        <location evidence="1">Membrane</location>
        <topology evidence="1">Multi-pass membrane protein</topology>
    </subcellularLocation>
</comment>
<feature type="transmembrane region" description="Helical" evidence="5">
    <location>
        <begin position="152"/>
        <end position="170"/>
    </location>
</feature>
<comment type="similarity">
    <text evidence="5">Belongs to the class VI-like SAM-binding methyltransferase superfamily. Isoprenylcysteine carboxyl methyltransferase family.</text>
</comment>
<dbReference type="InParanoid" id="A0A165KI48"/>
<keyword evidence="6" id="KW-0732">Signal</keyword>
<dbReference type="EMBL" id="KV425943">
    <property type="protein sequence ID" value="KZV96367.1"/>
    <property type="molecule type" value="Genomic_DNA"/>
</dbReference>
<dbReference type="PANTHER" id="PTHR12714">
    <property type="entry name" value="PROTEIN-S ISOPRENYLCYSTEINE O-METHYLTRANSFERASE"/>
    <property type="match status" value="1"/>
</dbReference>
<evidence type="ECO:0000313" key="7">
    <source>
        <dbReference type="EMBL" id="KZV96367.1"/>
    </source>
</evidence>
<proteinExistence type="inferred from homology"/>
<name>A0A165KI48_EXIGL</name>
<dbReference type="GO" id="GO:0005789">
    <property type="term" value="C:endoplasmic reticulum membrane"/>
    <property type="evidence" value="ECO:0007669"/>
    <property type="project" value="UniProtKB-SubCell"/>
</dbReference>
<dbReference type="EC" id="2.1.1.100" evidence="5"/>
<dbReference type="GO" id="GO:0032259">
    <property type="term" value="P:methylation"/>
    <property type="evidence" value="ECO:0007669"/>
    <property type="project" value="UniProtKB-KW"/>
</dbReference>
<keyword evidence="5" id="KW-0949">S-adenosyl-L-methionine</keyword>
<sequence>MATATLVVKTALVLATAVCLHMNATPPRPIDSSKARQYDKEDKSERAFVGVAKFLKIFAWSATAVELFLSWTSPNGASITAWTILGAVLTLWGTVLRQYCFRLLGDRFTFELATHSGSTRTPSTDVGAPGSATPALGLVTTGPYAWVRHPSYLGGCVALYGACAVFMAPGSALTVSAHIPPLLVHSAQMATLSLALSTLASVPRRIQKEEEMLQSEFGAQWQSYVRTVPWAVVPGLY</sequence>
<dbReference type="PANTHER" id="PTHR12714:SF9">
    <property type="entry name" value="PROTEIN-S-ISOPRENYLCYSTEINE O-METHYLTRANSFERASE"/>
    <property type="match status" value="1"/>
</dbReference>
<evidence type="ECO:0000256" key="5">
    <source>
        <dbReference type="RuleBase" id="RU362022"/>
    </source>
</evidence>
<comment type="catalytic activity">
    <reaction evidence="5">
        <text>[protein]-C-terminal S-[(2E,6E)-farnesyl]-L-cysteine + S-adenosyl-L-methionine = [protein]-C-terminal S-[(2E,6E)-farnesyl]-L-cysteine methyl ester + S-adenosyl-L-homocysteine</text>
        <dbReference type="Rhea" id="RHEA:21672"/>
        <dbReference type="Rhea" id="RHEA-COMP:12125"/>
        <dbReference type="Rhea" id="RHEA-COMP:12126"/>
        <dbReference type="ChEBI" id="CHEBI:57856"/>
        <dbReference type="ChEBI" id="CHEBI:59789"/>
        <dbReference type="ChEBI" id="CHEBI:90510"/>
        <dbReference type="ChEBI" id="CHEBI:90511"/>
        <dbReference type="EC" id="2.1.1.100"/>
    </reaction>
</comment>
<comment type="caution">
    <text evidence="5">Lacks conserved residue(s) required for the propagation of feature annotation.</text>
</comment>
<feature type="signal peptide" evidence="6">
    <location>
        <begin position="1"/>
        <end position="17"/>
    </location>
</feature>
<dbReference type="GO" id="GO:0006656">
    <property type="term" value="P:phosphatidylcholine biosynthetic process"/>
    <property type="evidence" value="ECO:0007669"/>
    <property type="project" value="UniProtKB-UniPathway"/>
</dbReference>
<keyword evidence="2 5" id="KW-0812">Transmembrane</keyword>
<evidence type="ECO:0000256" key="4">
    <source>
        <dbReference type="ARBA" id="ARBA00023136"/>
    </source>
</evidence>
<dbReference type="Proteomes" id="UP000077266">
    <property type="component" value="Unassembled WGS sequence"/>
</dbReference>
<keyword evidence="8" id="KW-1185">Reference proteome</keyword>
<accession>A0A165KI48</accession>
<organism evidence="7 8">
    <name type="scientific">Exidia glandulosa HHB12029</name>
    <dbReference type="NCBI Taxonomy" id="1314781"/>
    <lineage>
        <taxon>Eukaryota</taxon>
        <taxon>Fungi</taxon>
        <taxon>Dikarya</taxon>
        <taxon>Basidiomycota</taxon>
        <taxon>Agaricomycotina</taxon>
        <taxon>Agaricomycetes</taxon>
        <taxon>Auriculariales</taxon>
        <taxon>Exidiaceae</taxon>
        <taxon>Exidia</taxon>
    </lineage>
</organism>
<dbReference type="Gene3D" id="1.20.120.1630">
    <property type="match status" value="1"/>
</dbReference>
<protein>
    <recommendedName>
        <fullName evidence="5">Protein-S-isoprenylcysteine O-methyltransferase</fullName>
        <ecNumber evidence="5">2.1.1.100</ecNumber>
    </recommendedName>
</protein>
<evidence type="ECO:0000256" key="3">
    <source>
        <dbReference type="ARBA" id="ARBA00022989"/>
    </source>
</evidence>
<dbReference type="GO" id="GO:0004671">
    <property type="term" value="F:protein C-terminal S-isoprenylcysteine carboxyl O-methyltransferase activity"/>
    <property type="evidence" value="ECO:0007669"/>
    <property type="project" value="UniProtKB-EC"/>
</dbReference>
<dbReference type="UniPathway" id="UPA00753"/>
<keyword evidence="5" id="KW-0808">Transferase</keyword>
<feature type="chain" id="PRO_5007860950" description="Protein-S-isoprenylcysteine O-methyltransferase" evidence="6">
    <location>
        <begin position="18"/>
        <end position="237"/>
    </location>
</feature>
<dbReference type="OrthoDB" id="422086at2759"/>
<dbReference type="STRING" id="1314781.A0A165KI48"/>